<dbReference type="Pfam" id="PF12706">
    <property type="entry name" value="Lactamase_B_2"/>
    <property type="match status" value="1"/>
</dbReference>
<name>A0A498H1C9_9EURY</name>
<gene>
    <name evidence="2" type="ORF">ABH15_00735</name>
</gene>
<dbReference type="Proteomes" id="UP000290932">
    <property type="component" value="Unassembled WGS sequence"/>
</dbReference>
<dbReference type="Gene3D" id="3.60.15.10">
    <property type="entry name" value="Ribonuclease Z/Hydroxyacylglutathione hydrolase-like"/>
    <property type="match status" value="1"/>
</dbReference>
<evidence type="ECO:0000313" key="2">
    <source>
        <dbReference type="EMBL" id="RXE56739.1"/>
    </source>
</evidence>
<accession>A0A498H1C9</accession>
<sequence length="239" mass="26520">MILTLLGTGDAIGTPKIGCGCETCRAAAASGRTRLRTSLLLEAGGRHILIDSSPDLRQQLLRACSPHIDAVLWTHGHYDHFVGYGEFYRVQEMPPVYAPPPVMEYCLQFFHFLPLPPHPVEAYTPFDLFGVSCTFFPVNHPPVYTAGILLEHDGTRIAYTSDTRLDIPEKSRDLLCGVDLLLIDGIAPAGYSIHKHMNYADAVGLAESVGARDYRVVHMSHMVPFGMPKAGYDMECFRW</sequence>
<dbReference type="EMBL" id="LHQS01000001">
    <property type="protein sequence ID" value="RXE56739.1"/>
    <property type="molecule type" value="Genomic_DNA"/>
</dbReference>
<evidence type="ECO:0000259" key="1">
    <source>
        <dbReference type="SMART" id="SM00849"/>
    </source>
</evidence>
<protein>
    <submittedName>
        <fullName evidence="2">Beta-lactamase</fullName>
    </submittedName>
</protein>
<evidence type="ECO:0000313" key="3">
    <source>
        <dbReference type="Proteomes" id="UP000290932"/>
    </source>
</evidence>
<dbReference type="InterPro" id="IPR001279">
    <property type="entry name" value="Metallo-B-lactamas"/>
</dbReference>
<dbReference type="SUPFAM" id="SSF56281">
    <property type="entry name" value="Metallo-hydrolase/oxidoreductase"/>
    <property type="match status" value="1"/>
</dbReference>
<dbReference type="InterPro" id="IPR036866">
    <property type="entry name" value="RibonucZ/Hydroxyglut_hydro"/>
</dbReference>
<feature type="domain" description="Metallo-beta-lactamase" evidence="1">
    <location>
        <begin position="35"/>
        <end position="221"/>
    </location>
</feature>
<dbReference type="PANTHER" id="PTHR42663">
    <property type="entry name" value="HYDROLASE C777.06C-RELATED-RELATED"/>
    <property type="match status" value="1"/>
</dbReference>
<dbReference type="AlphaFoldDB" id="A0A498H1C9"/>
<dbReference type="OrthoDB" id="53037at2157"/>
<proteinExistence type="predicted"/>
<dbReference type="CDD" id="cd16279">
    <property type="entry name" value="metallo-hydrolase-like_MBL-fold"/>
    <property type="match status" value="1"/>
</dbReference>
<keyword evidence="3" id="KW-1185">Reference proteome</keyword>
<dbReference type="RefSeq" id="WP_128692461.1">
    <property type="nucleotide sequence ID" value="NZ_LHQS01000001.1"/>
</dbReference>
<reference evidence="2 3" key="1">
    <citation type="journal article" date="2015" name="Int. J. Syst. Evol. Microbiol.">
        <title>Methanoculleus taiwanensis sp. nov., a methanogen isolated from deep marine sediment at the deformation front area near Taiwan.</title>
        <authorList>
            <person name="Weng C.Y."/>
            <person name="Chen S.C."/>
            <person name="Lai M.C."/>
            <person name="Wu S.Y."/>
            <person name="Lin S."/>
            <person name="Yang T.F."/>
            <person name="Chen P.C."/>
        </authorList>
    </citation>
    <scope>NUCLEOTIDE SEQUENCE [LARGE SCALE GENOMIC DNA]</scope>
    <source>
        <strain evidence="2 3">CYW4</strain>
    </source>
</reference>
<dbReference type="SMART" id="SM00849">
    <property type="entry name" value="Lactamase_B"/>
    <property type="match status" value="1"/>
</dbReference>
<organism evidence="2 3">
    <name type="scientific">Methanoculleus taiwanensis</name>
    <dbReference type="NCBI Taxonomy" id="1550565"/>
    <lineage>
        <taxon>Archaea</taxon>
        <taxon>Methanobacteriati</taxon>
        <taxon>Methanobacteriota</taxon>
        <taxon>Stenosarchaea group</taxon>
        <taxon>Methanomicrobia</taxon>
        <taxon>Methanomicrobiales</taxon>
        <taxon>Methanomicrobiaceae</taxon>
        <taxon>Methanoculleus</taxon>
    </lineage>
</organism>
<dbReference type="PANTHER" id="PTHR42663:SF12">
    <property type="entry name" value="ATP-BINDING PROTEIN PHNP"/>
    <property type="match status" value="1"/>
</dbReference>
<comment type="caution">
    <text evidence="2">The sequence shown here is derived from an EMBL/GenBank/DDBJ whole genome shotgun (WGS) entry which is preliminary data.</text>
</comment>